<evidence type="ECO:0000256" key="1">
    <source>
        <dbReference type="SAM" id="MobiDB-lite"/>
    </source>
</evidence>
<sequence>MTTLTIKHCPSPPYQSQPGGTATCRIAAAKIARRARTDTMRQRKVRVRQSVSRHYDVQCTEKRIVQGVNEKEHAQCSPRYRPVSSTRKYTLSTSPLAARTHEVEDVLGKERRLHSPAPPICHVSRQSIANPAPPRPF</sequence>
<name>A0A2T7NXJ9_POMCA</name>
<feature type="region of interest" description="Disordered" evidence="1">
    <location>
        <begin position="76"/>
        <end position="96"/>
    </location>
</feature>
<evidence type="ECO:0000313" key="3">
    <source>
        <dbReference type="Proteomes" id="UP000245119"/>
    </source>
</evidence>
<dbReference type="Proteomes" id="UP000245119">
    <property type="component" value="Linkage Group LG8"/>
</dbReference>
<organism evidence="2 3">
    <name type="scientific">Pomacea canaliculata</name>
    <name type="common">Golden apple snail</name>
    <dbReference type="NCBI Taxonomy" id="400727"/>
    <lineage>
        <taxon>Eukaryota</taxon>
        <taxon>Metazoa</taxon>
        <taxon>Spiralia</taxon>
        <taxon>Lophotrochozoa</taxon>
        <taxon>Mollusca</taxon>
        <taxon>Gastropoda</taxon>
        <taxon>Caenogastropoda</taxon>
        <taxon>Architaenioglossa</taxon>
        <taxon>Ampullarioidea</taxon>
        <taxon>Ampullariidae</taxon>
        <taxon>Pomacea</taxon>
    </lineage>
</organism>
<protein>
    <submittedName>
        <fullName evidence="2">Uncharacterized protein</fullName>
    </submittedName>
</protein>
<dbReference type="AlphaFoldDB" id="A0A2T7NXJ9"/>
<feature type="compositionally biased region" description="Polar residues" evidence="1">
    <location>
        <begin position="83"/>
        <end position="95"/>
    </location>
</feature>
<evidence type="ECO:0000313" key="2">
    <source>
        <dbReference type="EMBL" id="PVD25881.1"/>
    </source>
</evidence>
<gene>
    <name evidence="2" type="ORF">C0Q70_13545</name>
</gene>
<feature type="region of interest" description="Disordered" evidence="1">
    <location>
        <begin position="114"/>
        <end position="137"/>
    </location>
</feature>
<dbReference type="EMBL" id="PZQS01000008">
    <property type="protein sequence ID" value="PVD25881.1"/>
    <property type="molecule type" value="Genomic_DNA"/>
</dbReference>
<comment type="caution">
    <text evidence="2">The sequence shown here is derived from an EMBL/GenBank/DDBJ whole genome shotgun (WGS) entry which is preliminary data.</text>
</comment>
<reference evidence="2 3" key="1">
    <citation type="submission" date="2018-04" db="EMBL/GenBank/DDBJ databases">
        <title>The genome of golden apple snail Pomacea canaliculata provides insight into stress tolerance and invasive adaptation.</title>
        <authorList>
            <person name="Liu C."/>
            <person name="Liu B."/>
            <person name="Ren Y."/>
            <person name="Zhang Y."/>
            <person name="Wang H."/>
            <person name="Li S."/>
            <person name="Jiang F."/>
            <person name="Yin L."/>
            <person name="Zhang G."/>
            <person name="Qian W."/>
            <person name="Fan W."/>
        </authorList>
    </citation>
    <scope>NUCLEOTIDE SEQUENCE [LARGE SCALE GENOMIC DNA]</scope>
    <source>
        <strain evidence="2">SZHN2017</strain>
        <tissue evidence="2">Muscle</tissue>
    </source>
</reference>
<accession>A0A2T7NXJ9</accession>
<keyword evidence="3" id="KW-1185">Reference proteome</keyword>
<proteinExistence type="predicted"/>